<dbReference type="CDD" id="cd09272">
    <property type="entry name" value="RNase_HI_RT_Ty1"/>
    <property type="match status" value="1"/>
</dbReference>
<evidence type="ECO:0000256" key="1">
    <source>
        <dbReference type="ARBA" id="ARBA00022722"/>
    </source>
</evidence>
<accession>A0ABQ5D1X9</accession>
<keyword evidence="4" id="KW-0378">Hydrolase</keyword>
<evidence type="ECO:0000313" key="13">
    <source>
        <dbReference type="EMBL" id="GJT33345.1"/>
    </source>
</evidence>
<dbReference type="Gene3D" id="3.30.420.10">
    <property type="entry name" value="Ribonuclease H-like superfamily/Ribonuclease H"/>
    <property type="match status" value="1"/>
</dbReference>
<dbReference type="Pfam" id="PF07727">
    <property type="entry name" value="RVT_2"/>
    <property type="match status" value="1"/>
</dbReference>
<dbReference type="Pfam" id="PF00665">
    <property type="entry name" value="rve"/>
    <property type="match status" value="1"/>
</dbReference>
<keyword evidence="7" id="KW-0695">RNA-directed DNA polymerase</keyword>
<keyword evidence="2" id="KW-0479">Metal-binding</keyword>
<keyword evidence="1" id="KW-0540">Nuclease</keyword>
<feature type="domain" description="Integrase catalytic" evidence="12">
    <location>
        <begin position="282"/>
        <end position="457"/>
    </location>
</feature>
<evidence type="ECO:0000256" key="4">
    <source>
        <dbReference type="ARBA" id="ARBA00022801"/>
    </source>
</evidence>
<dbReference type="PROSITE" id="PS50994">
    <property type="entry name" value="INTEGRASE"/>
    <property type="match status" value="1"/>
</dbReference>
<evidence type="ECO:0000256" key="3">
    <source>
        <dbReference type="ARBA" id="ARBA00022759"/>
    </source>
</evidence>
<reference evidence="13" key="1">
    <citation type="journal article" date="2022" name="Int. J. Mol. Sci.">
        <title>Draft Genome of Tanacetum Coccineum: Genomic Comparison of Closely Related Tanacetum-Family Plants.</title>
        <authorList>
            <person name="Yamashiro T."/>
            <person name="Shiraishi A."/>
            <person name="Nakayama K."/>
            <person name="Satake H."/>
        </authorList>
    </citation>
    <scope>NUCLEOTIDE SEQUENCE</scope>
</reference>
<keyword evidence="5" id="KW-0460">Magnesium</keyword>
<feature type="compositionally biased region" description="Polar residues" evidence="11">
    <location>
        <begin position="582"/>
        <end position="592"/>
    </location>
</feature>
<evidence type="ECO:0000256" key="7">
    <source>
        <dbReference type="ARBA" id="ARBA00022918"/>
    </source>
</evidence>
<keyword evidence="3" id="KW-0255">Endonuclease</keyword>
<keyword evidence="6" id="KW-0229">DNA integration</keyword>
<dbReference type="InterPro" id="IPR025724">
    <property type="entry name" value="GAG-pre-integrase_dom"/>
</dbReference>
<proteinExistence type="predicted"/>
<dbReference type="Pfam" id="PF13976">
    <property type="entry name" value="gag_pre-integrs"/>
    <property type="match status" value="1"/>
</dbReference>
<dbReference type="InterPro" id="IPR012337">
    <property type="entry name" value="RNaseH-like_sf"/>
</dbReference>
<dbReference type="InterPro" id="IPR039537">
    <property type="entry name" value="Retrotran_Ty1/copia-like"/>
</dbReference>
<feature type="region of interest" description="Disordered" evidence="11">
    <location>
        <begin position="579"/>
        <end position="599"/>
    </location>
</feature>
<keyword evidence="14" id="KW-1185">Reference proteome</keyword>
<dbReference type="PANTHER" id="PTHR42648:SF11">
    <property type="entry name" value="TRANSPOSON TY4-P GAG-POL POLYPROTEIN"/>
    <property type="match status" value="1"/>
</dbReference>
<gene>
    <name evidence="13" type="ORF">Tco_0923764</name>
</gene>
<dbReference type="InterPro" id="IPR013103">
    <property type="entry name" value="RVT_2"/>
</dbReference>
<dbReference type="SUPFAM" id="SSF53098">
    <property type="entry name" value="Ribonuclease H-like"/>
    <property type="match status" value="1"/>
</dbReference>
<evidence type="ECO:0000256" key="6">
    <source>
        <dbReference type="ARBA" id="ARBA00022908"/>
    </source>
</evidence>
<dbReference type="PANTHER" id="PTHR42648">
    <property type="entry name" value="TRANSPOSASE, PUTATIVE-RELATED"/>
    <property type="match status" value="1"/>
</dbReference>
<dbReference type="EMBL" id="BQNB010014870">
    <property type="protein sequence ID" value="GJT33345.1"/>
    <property type="molecule type" value="Genomic_DNA"/>
</dbReference>
<sequence length="974" mass="110305">MRPDFGGVTKGVYKYWIHLETKVFTNIGFIWRPTGQTFTIVGNACPLTRITTTTEVPFRKPTALENETPKPVITLVYSRKPRKSQTNVPVWKPKVIKSISANKKEPSKSWGSIVSDVPSFSLDECRSSKLFSVKFGNDPVEKILGYGDFQIGNVTISRVYYVEGLGHNLFSVGQFCDSNLEVAFRQHTCFIQNLEGVDPLTGSRGNNMYTLSLRDMTASSPICLLLKATKTKSWLWHRHVSHLNFGATNHLARRVLVRGLPKLKFEKDHLCSPCAMGKSKKKPHKPKSEDTNQEKVYLLHMNLCGPMRVASVNGKNYILVIVDDYSRFTWVKCLKSKDEAPNFIFKFLKMIQVRLKVHVRRIRTNNGTEFVNQTLREYYEKVGISHETSVARSPQQNGVVERQNHTLIEVARTMLIYAKALLFLWAEAVATACYTQNRSIVRLRHDKTPYELLHDKPPDLSFLHVFGALCYPTNDSENLGKLQPKADIGIFIGYAPTKKAFRIYNRRTRRIIETIHVDFDELTAMASEHSSSGPALHEMTPATISSGLVPNPPPSTPFVPPSRTPEVVAPIHEVVAPVPAVSTGSPSSTNVDQDAPSPKDNHDIEVAHMGNDLYFGIPILEVHFDQSSSSDIIYTIVNPDHQISKHNSKWTKDYLLENIISELDRPVSTRLQLHEQALFCYNDAFLTVVEPKTYKYVLSQSCLIEAMQEELNEFECLEVWELVPRPDKVMVITLKWIYKVKLDELGGILKNKAWLMARGYRQEEGIDFDDSFTPVAKLEAIKIFLAFAAHMNMVVYQMDVKAVFMNGSVDPTLFIRRKGKELLLISQSPRGIFINQSKYALETLKKYGFNTCDPVDTPMVEKSKLDEDKEGKSIDLSHYRGMIGTLLYLIAIKRIFRYLRGTVNQGLWYPKDSSIALTTFIDADHARCQDTHRSTSGSMQFLGDRLVSWSSKRLKSVAISSTEAKYISMSGCCA</sequence>
<evidence type="ECO:0000256" key="10">
    <source>
        <dbReference type="ARBA" id="ARBA00023268"/>
    </source>
</evidence>
<dbReference type="InterPro" id="IPR057670">
    <property type="entry name" value="SH3_retrovirus"/>
</dbReference>
<evidence type="ECO:0000256" key="5">
    <source>
        <dbReference type="ARBA" id="ARBA00022842"/>
    </source>
</evidence>
<dbReference type="InterPro" id="IPR001584">
    <property type="entry name" value="Integrase_cat-core"/>
</dbReference>
<keyword evidence="8" id="KW-0239">DNA-directed DNA polymerase</keyword>
<organism evidence="13 14">
    <name type="scientific">Tanacetum coccineum</name>
    <dbReference type="NCBI Taxonomy" id="301880"/>
    <lineage>
        <taxon>Eukaryota</taxon>
        <taxon>Viridiplantae</taxon>
        <taxon>Streptophyta</taxon>
        <taxon>Embryophyta</taxon>
        <taxon>Tracheophyta</taxon>
        <taxon>Spermatophyta</taxon>
        <taxon>Magnoliopsida</taxon>
        <taxon>eudicotyledons</taxon>
        <taxon>Gunneridae</taxon>
        <taxon>Pentapetalae</taxon>
        <taxon>asterids</taxon>
        <taxon>campanulids</taxon>
        <taxon>Asterales</taxon>
        <taxon>Asteraceae</taxon>
        <taxon>Asteroideae</taxon>
        <taxon>Anthemideae</taxon>
        <taxon>Anthemidinae</taxon>
        <taxon>Tanacetum</taxon>
    </lineage>
</organism>
<evidence type="ECO:0000256" key="9">
    <source>
        <dbReference type="ARBA" id="ARBA00023172"/>
    </source>
</evidence>
<reference evidence="13" key="2">
    <citation type="submission" date="2022-01" db="EMBL/GenBank/DDBJ databases">
        <authorList>
            <person name="Yamashiro T."/>
            <person name="Shiraishi A."/>
            <person name="Satake H."/>
            <person name="Nakayama K."/>
        </authorList>
    </citation>
    <scope>NUCLEOTIDE SEQUENCE</scope>
</reference>
<keyword evidence="9" id="KW-0233">DNA recombination</keyword>
<evidence type="ECO:0000313" key="14">
    <source>
        <dbReference type="Proteomes" id="UP001151760"/>
    </source>
</evidence>
<keyword evidence="8" id="KW-0548">Nucleotidyltransferase</keyword>
<keyword evidence="10" id="KW-0511">Multifunctional enzyme</keyword>
<comment type="caution">
    <text evidence="13">The sequence shown here is derived from an EMBL/GenBank/DDBJ whole genome shotgun (WGS) entry which is preliminary data.</text>
</comment>
<dbReference type="Proteomes" id="UP001151760">
    <property type="component" value="Unassembled WGS sequence"/>
</dbReference>
<protein>
    <submittedName>
        <fullName evidence="13">Ribonuclease H-like domain-containing protein</fullName>
    </submittedName>
</protein>
<dbReference type="Pfam" id="PF25597">
    <property type="entry name" value="SH3_retrovirus"/>
    <property type="match status" value="1"/>
</dbReference>
<evidence type="ECO:0000259" key="12">
    <source>
        <dbReference type="PROSITE" id="PS50994"/>
    </source>
</evidence>
<keyword evidence="8" id="KW-0808">Transferase</keyword>
<evidence type="ECO:0000256" key="8">
    <source>
        <dbReference type="ARBA" id="ARBA00022932"/>
    </source>
</evidence>
<dbReference type="InterPro" id="IPR036397">
    <property type="entry name" value="RNaseH_sf"/>
</dbReference>
<evidence type="ECO:0000256" key="2">
    <source>
        <dbReference type="ARBA" id="ARBA00022723"/>
    </source>
</evidence>
<evidence type="ECO:0000256" key="11">
    <source>
        <dbReference type="SAM" id="MobiDB-lite"/>
    </source>
</evidence>
<name>A0ABQ5D1X9_9ASTR</name>